<evidence type="ECO:0000313" key="2">
    <source>
        <dbReference type="Proteomes" id="UP000481087"/>
    </source>
</evidence>
<evidence type="ECO:0008006" key="3">
    <source>
        <dbReference type="Google" id="ProtNLM"/>
    </source>
</evidence>
<dbReference type="EMBL" id="WTUZ01000022">
    <property type="protein sequence ID" value="MZQ84716.1"/>
    <property type="molecule type" value="Genomic_DNA"/>
</dbReference>
<name>A0A6L8V568_9BACL</name>
<evidence type="ECO:0000313" key="1">
    <source>
        <dbReference type="EMBL" id="MZQ84716.1"/>
    </source>
</evidence>
<dbReference type="AlphaFoldDB" id="A0A6L8V568"/>
<keyword evidence="2" id="KW-1185">Reference proteome</keyword>
<sequence>MSCSVYATLSRISLGTVITIHAGTTPNHTGRFLGIEHGNVVLASNNGTVFFFPVDRISVIHIP</sequence>
<accession>A0A6L8V568</accession>
<protein>
    <recommendedName>
        <fullName evidence="3">DUF2642 domain-containing protein</fullName>
    </recommendedName>
</protein>
<organism evidence="1 2">
    <name type="scientific">Paenibacillus silvestris</name>
    <dbReference type="NCBI Taxonomy" id="2606219"/>
    <lineage>
        <taxon>Bacteria</taxon>
        <taxon>Bacillati</taxon>
        <taxon>Bacillota</taxon>
        <taxon>Bacilli</taxon>
        <taxon>Bacillales</taxon>
        <taxon>Paenibacillaceae</taxon>
        <taxon>Paenibacillus</taxon>
    </lineage>
</organism>
<dbReference type="Proteomes" id="UP000481087">
    <property type="component" value="Unassembled WGS sequence"/>
</dbReference>
<proteinExistence type="predicted"/>
<gene>
    <name evidence="1" type="ORF">GQF01_21645</name>
</gene>
<comment type="caution">
    <text evidence="1">The sequence shown here is derived from an EMBL/GenBank/DDBJ whole genome shotgun (WGS) entry which is preliminary data.</text>
</comment>
<dbReference type="RefSeq" id="WP_161408784.1">
    <property type="nucleotide sequence ID" value="NZ_WTUZ01000022.1"/>
</dbReference>
<reference evidence="1 2" key="1">
    <citation type="submission" date="2019-12" db="EMBL/GenBank/DDBJ databases">
        <title>Paenibacillus sp. nov. sp. isolated from soil.</title>
        <authorList>
            <person name="Kim J."/>
            <person name="Jeong S.E."/>
            <person name="Jung H.S."/>
            <person name="Jeon C.O."/>
        </authorList>
    </citation>
    <scope>NUCLEOTIDE SEQUENCE [LARGE SCALE GENOMIC DNA]</scope>
    <source>
        <strain evidence="1 2">5J-6</strain>
    </source>
</reference>